<feature type="domain" description="SH3" evidence="7">
    <location>
        <begin position="558"/>
        <end position="617"/>
    </location>
</feature>
<evidence type="ECO:0000313" key="8">
    <source>
        <dbReference type="EMBL" id="KAH8359909.1"/>
    </source>
</evidence>
<feature type="compositionally biased region" description="Low complexity" evidence="6">
    <location>
        <begin position="114"/>
        <end position="124"/>
    </location>
</feature>
<feature type="region of interest" description="Disordered" evidence="6">
    <location>
        <begin position="1"/>
        <end position="161"/>
    </location>
</feature>
<evidence type="ECO:0000313" key="9">
    <source>
        <dbReference type="Proteomes" id="UP001200034"/>
    </source>
</evidence>
<reference evidence="8" key="1">
    <citation type="journal article" date="2021" name="Mol. Ecol. Resour.">
        <title>Phylogenomic analyses of the genus Drosophila reveals genomic signals of climate adaptation.</title>
        <authorList>
            <person name="Li F."/>
            <person name="Rane R.V."/>
            <person name="Luria V."/>
            <person name="Xiong Z."/>
            <person name="Chen J."/>
            <person name="Li Z."/>
            <person name="Catullo R.A."/>
            <person name="Griffin P.C."/>
            <person name="Schiffer M."/>
            <person name="Pearce S."/>
            <person name="Lee S.F."/>
            <person name="McElroy K."/>
            <person name="Stocker A."/>
            <person name="Shirriffs J."/>
            <person name="Cockerell F."/>
            <person name="Coppin C."/>
            <person name="Sgro C.M."/>
            <person name="Karger A."/>
            <person name="Cain J.W."/>
            <person name="Weber J.A."/>
            <person name="Santpere G."/>
            <person name="Kirschner M.W."/>
            <person name="Hoffmann A.A."/>
            <person name="Oakeshott J.G."/>
            <person name="Zhang G."/>
        </authorList>
    </citation>
    <scope>NUCLEOTIDE SEQUENCE</scope>
    <source>
        <strain evidence="8">BGI-SZ-2011g</strain>
    </source>
</reference>
<proteinExistence type="predicted"/>
<feature type="compositionally biased region" description="Polar residues" evidence="6">
    <location>
        <begin position="290"/>
        <end position="299"/>
    </location>
</feature>
<dbReference type="AlphaFoldDB" id="A0AAD4JUL6"/>
<accession>A0AAD4JUL6</accession>
<evidence type="ECO:0000256" key="5">
    <source>
        <dbReference type="PROSITE-ProRule" id="PRU00192"/>
    </source>
</evidence>
<feature type="region of interest" description="Disordered" evidence="6">
    <location>
        <begin position="341"/>
        <end position="378"/>
    </location>
</feature>
<evidence type="ECO:0000256" key="3">
    <source>
        <dbReference type="ARBA" id="ARBA00023054"/>
    </source>
</evidence>
<feature type="domain" description="SH3" evidence="7">
    <location>
        <begin position="475"/>
        <end position="535"/>
    </location>
</feature>
<dbReference type="EMBL" id="JAJJHW010003409">
    <property type="protein sequence ID" value="KAH8359909.1"/>
    <property type="molecule type" value="Genomic_DNA"/>
</dbReference>
<comment type="subcellular location">
    <subcellularLocation>
        <location evidence="1">Membrane</location>
        <topology evidence="1">Peripheral membrane protein</topology>
    </subcellularLocation>
</comment>
<feature type="compositionally biased region" description="Low complexity" evidence="6">
    <location>
        <begin position="13"/>
        <end position="55"/>
    </location>
</feature>
<evidence type="ECO:0000256" key="6">
    <source>
        <dbReference type="SAM" id="MobiDB-lite"/>
    </source>
</evidence>
<dbReference type="Proteomes" id="UP001200034">
    <property type="component" value="Unassembled WGS sequence"/>
</dbReference>
<feature type="region of interest" description="Disordered" evidence="6">
    <location>
        <begin position="257"/>
        <end position="319"/>
    </location>
</feature>
<dbReference type="PANTHER" id="PTHR14167:SF81">
    <property type="entry name" value="ENDOPHILIN-A"/>
    <property type="match status" value="1"/>
</dbReference>
<dbReference type="PRINTS" id="PR00452">
    <property type="entry name" value="SH3DOMAIN"/>
</dbReference>
<keyword evidence="9" id="KW-1185">Reference proteome</keyword>
<feature type="compositionally biased region" description="Low complexity" evidence="6">
    <location>
        <begin position="63"/>
        <end position="93"/>
    </location>
</feature>
<keyword evidence="4" id="KW-0472">Membrane</keyword>
<feature type="compositionally biased region" description="Low complexity" evidence="6">
    <location>
        <begin position="411"/>
        <end position="422"/>
    </location>
</feature>
<feature type="compositionally biased region" description="Pro residues" evidence="6">
    <location>
        <begin position="423"/>
        <end position="436"/>
    </location>
</feature>
<keyword evidence="3" id="KW-0175">Coiled coil</keyword>
<dbReference type="SUPFAM" id="SSF50044">
    <property type="entry name" value="SH3-domain"/>
    <property type="match status" value="2"/>
</dbReference>
<feature type="compositionally biased region" description="Pro residues" evidence="6">
    <location>
        <begin position="128"/>
        <end position="137"/>
    </location>
</feature>
<organism evidence="8 9">
    <name type="scientific">Drosophila rubida</name>
    <dbReference type="NCBI Taxonomy" id="30044"/>
    <lineage>
        <taxon>Eukaryota</taxon>
        <taxon>Metazoa</taxon>
        <taxon>Ecdysozoa</taxon>
        <taxon>Arthropoda</taxon>
        <taxon>Hexapoda</taxon>
        <taxon>Insecta</taxon>
        <taxon>Pterygota</taxon>
        <taxon>Neoptera</taxon>
        <taxon>Endopterygota</taxon>
        <taxon>Diptera</taxon>
        <taxon>Brachycera</taxon>
        <taxon>Muscomorpha</taxon>
        <taxon>Ephydroidea</taxon>
        <taxon>Drosophilidae</taxon>
        <taxon>Drosophila</taxon>
    </lineage>
</organism>
<feature type="compositionally biased region" description="Low complexity" evidence="6">
    <location>
        <begin position="271"/>
        <end position="289"/>
    </location>
</feature>
<dbReference type="PROSITE" id="PS50002">
    <property type="entry name" value="SH3"/>
    <property type="match status" value="2"/>
</dbReference>
<feature type="compositionally biased region" description="Low complexity" evidence="6">
    <location>
        <begin position="343"/>
        <end position="356"/>
    </location>
</feature>
<evidence type="ECO:0000256" key="4">
    <source>
        <dbReference type="ARBA" id="ARBA00023136"/>
    </source>
</evidence>
<dbReference type="InterPro" id="IPR001452">
    <property type="entry name" value="SH3_domain"/>
</dbReference>
<dbReference type="InterPro" id="IPR036028">
    <property type="entry name" value="SH3-like_dom_sf"/>
</dbReference>
<comment type="caution">
    <text evidence="8">The sequence shown here is derived from an EMBL/GenBank/DDBJ whole genome shotgun (WGS) entry which is preliminary data.</text>
</comment>
<feature type="region of interest" description="Disordered" evidence="6">
    <location>
        <begin position="390"/>
        <end position="439"/>
    </location>
</feature>
<gene>
    <name evidence="8" type="ORF">KR093_009501</name>
</gene>
<name>A0AAD4JUL6_9MUSC</name>
<dbReference type="PANTHER" id="PTHR14167">
    <property type="entry name" value="SH3 DOMAIN-CONTAINING"/>
    <property type="match status" value="1"/>
</dbReference>
<evidence type="ECO:0000259" key="7">
    <source>
        <dbReference type="PROSITE" id="PS50002"/>
    </source>
</evidence>
<evidence type="ECO:0000256" key="2">
    <source>
        <dbReference type="ARBA" id="ARBA00022443"/>
    </source>
</evidence>
<dbReference type="Pfam" id="PF00018">
    <property type="entry name" value="SH3_1"/>
    <property type="match status" value="1"/>
</dbReference>
<evidence type="ECO:0000256" key="1">
    <source>
        <dbReference type="ARBA" id="ARBA00004170"/>
    </source>
</evidence>
<sequence>MTIPSRPAPAPPGSRGQSAAAGANASLEQLRLQLQQQHLQQQQAANGGLQKLTIKLPPPPKGPMQQQQKRGNNNNNNLFDVDSGSTTTGSSITRKFPQARYTPATNWNDSPFDNGAAAAANGNGFKKMPPPRPPPPKVQVNGRKAATSASGASAAGGGGGGGGGAAGIISNIFHRKKATTTATAAASKAAAQSRVYGLSSGHAASATASTATPATTASSANLYDWNAAWNTASTTTSTSVSVSKSSYQREADAQLISFDSPPSSPTFTQKSNSDCVSVDSFSSDSNFSSPNNGSVSQPESGFEDDYTRSRPATQSPLVDPWEAVDSSIYSGGVDSFGAAPVRQMQQHHQQQQQQVQAMRSSDNPLCNGRSLLPPTQSLSMPTIIKPKISAKPKAPKPPPFVGQPPTFAYGSNSHSNSSSCNTPPSPPMPKGAPPPLSAAAASAAPAGHISLLDVISGKVDALALSNGSSGYVEETQLPYAIALYDFDGVEEGDLSFRESEKIYLLEQPTEEWFRGRTRAGCEGLFPVNYVEVRVPLGGSAAQSQPQQQPQQAPQQQQLHGATARCLYHFPGEVEGDLALRENELVNVLYRINEDWLYGEVDGRQGQFPANFLEFQPENLPTL</sequence>
<dbReference type="SMART" id="SM00326">
    <property type="entry name" value="SH3"/>
    <property type="match status" value="2"/>
</dbReference>
<dbReference type="InterPro" id="IPR050384">
    <property type="entry name" value="Endophilin_SH3RF"/>
</dbReference>
<feature type="compositionally biased region" description="Pro residues" evidence="6">
    <location>
        <begin position="1"/>
        <end position="12"/>
    </location>
</feature>
<dbReference type="Gene3D" id="2.30.30.40">
    <property type="entry name" value="SH3 Domains"/>
    <property type="match status" value="2"/>
</dbReference>
<dbReference type="CDD" id="cd00174">
    <property type="entry name" value="SH3"/>
    <property type="match status" value="1"/>
</dbReference>
<dbReference type="Pfam" id="PF07653">
    <property type="entry name" value="SH3_2"/>
    <property type="match status" value="1"/>
</dbReference>
<keyword evidence="2 5" id="KW-0728">SH3 domain</keyword>
<protein>
    <recommendedName>
        <fullName evidence="7">SH3 domain-containing protein</fullName>
    </recommendedName>
</protein>